<evidence type="ECO:0000313" key="1">
    <source>
        <dbReference type="EMBL" id="VDP70595.1"/>
    </source>
</evidence>
<sequence>MPLLATLDNVSILLLVIIDVNLNWSLYFSLRKHEILPFKPSSSSVTEMIAKSNGKFFECSGILNVVFPSSDWNVITGELSLTSITFTINFAVEKESVSICFGLKEMELSSFD</sequence>
<accession>A0A183KXV7</accession>
<dbReference type="Proteomes" id="UP000279833">
    <property type="component" value="Unassembled WGS sequence"/>
</dbReference>
<gene>
    <name evidence="1" type="ORF">SCUD_LOCUS19903</name>
</gene>
<dbReference type="EMBL" id="UZAK01043319">
    <property type="protein sequence ID" value="VDP70595.1"/>
    <property type="molecule type" value="Genomic_DNA"/>
</dbReference>
<evidence type="ECO:0000313" key="3">
    <source>
        <dbReference type="WBParaSite" id="SCUD_0001990601-mRNA-1"/>
    </source>
</evidence>
<dbReference type="AlphaFoldDB" id="A0A183KXV7"/>
<organism evidence="3">
    <name type="scientific">Schistosoma curassoni</name>
    <dbReference type="NCBI Taxonomy" id="6186"/>
    <lineage>
        <taxon>Eukaryota</taxon>
        <taxon>Metazoa</taxon>
        <taxon>Spiralia</taxon>
        <taxon>Lophotrochozoa</taxon>
        <taxon>Platyhelminthes</taxon>
        <taxon>Trematoda</taxon>
        <taxon>Digenea</taxon>
        <taxon>Strigeidida</taxon>
        <taxon>Schistosomatoidea</taxon>
        <taxon>Schistosomatidae</taxon>
        <taxon>Schistosoma</taxon>
    </lineage>
</organism>
<proteinExistence type="predicted"/>
<keyword evidence="2" id="KW-1185">Reference proteome</keyword>
<evidence type="ECO:0000313" key="2">
    <source>
        <dbReference type="Proteomes" id="UP000279833"/>
    </source>
</evidence>
<name>A0A183KXV7_9TREM</name>
<protein>
    <submittedName>
        <fullName evidence="3">DUF667 domain-containing protein</fullName>
    </submittedName>
</protein>
<reference evidence="3" key="1">
    <citation type="submission" date="2016-06" db="UniProtKB">
        <authorList>
            <consortium name="WormBaseParasite"/>
        </authorList>
    </citation>
    <scope>IDENTIFICATION</scope>
</reference>
<dbReference type="WBParaSite" id="SCUD_0001990601-mRNA-1">
    <property type="protein sequence ID" value="SCUD_0001990601-mRNA-1"/>
    <property type="gene ID" value="SCUD_0001990601"/>
</dbReference>
<reference evidence="1 2" key="2">
    <citation type="submission" date="2018-11" db="EMBL/GenBank/DDBJ databases">
        <authorList>
            <consortium name="Pathogen Informatics"/>
        </authorList>
    </citation>
    <scope>NUCLEOTIDE SEQUENCE [LARGE SCALE GENOMIC DNA]</scope>
    <source>
        <strain evidence="1">Dakar</strain>
        <strain evidence="2">Dakar, Senegal</strain>
    </source>
</reference>